<keyword evidence="2" id="KW-1185">Reference proteome</keyword>
<reference evidence="1" key="1">
    <citation type="journal article" date="2014" name="Int. J. Syst. Evol. Microbiol.">
        <title>Complete genome sequence of Corynebacterium casei LMG S-19264T (=DSM 44701T), isolated from a smear-ripened cheese.</title>
        <authorList>
            <consortium name="US DOE Joint Genome Institute (JGI-PGF)"/>
            <person name="Walter F."/>
            <person name="Albersmeier A."/>
            <person name="Kalinowski J."/>
            <person name="Ruckert C."/>
        </authorList>
    </citation>
    <scope>NUCLEOTIDE SEQUENCE</scope>
    <source>
        <strain evidence="1">CGMCC 4.3508</strain>
    </source>
</reference>
<evidence type="ECO:0000313" key="1">
    <source>
        <dbReference type="EMBL" id="GGL33024.1"/>
    </source>
</evidence>
<organism evidence="1 2">
    <name type="scientific">Nocardia jinanensis</name>
    <dbReference type="NCBI Taxonomy" id="382504"/>
    <lineage>
        <taxon>Bacteria</taxon>
        <taxon>Bacillati</taxon>
        <taxon>Actinomycetota</taxon>
        <taxon>Actinomycetes</taxon>
        <taxon>Mycobacteriales</taxon>
        <taxon>Nocardiaceae</taxon>
        <taxon>Nocardia</taxon>
    </lineage>
</organism>
<accession>A0A917VWJ7</accession>
<dbReference type="GO" id="GO:0003677">
    <property type="term" value="F:DNA binding"/>
    <property type="evidence" value="ECO:0007669"/>
    <property type="project" value="InterPro"/>
</dbReference>
<dbReference type="CDD" id="cd00093">
    <property type="entry name" value="HTH_XRE"/>
    <property type="match status" value="1"/>
</dbReference>
<dbReference type="SUPFAM" id="SSF47413">
    <property type="entry name" value="lambda repressor-like DNA-binding domains"/>
    <property type="match status" value="1"/>
</dbReference>
<dbReference type="SUPFAM" id="SSF48452">
    <property type="entry name" value="TPR-like"/>
    <property type="match status" value="1"/>
</dbReference>
<dbReference type="InterPro" id="IPR011990">
    <property type="entry name" value="TPR-like_helical_dom_sf"/>
</dbReference>
<gene>
    <name evidence="1" type="ORF">GCM10011588_54870</name>
</gene>
<dbReference type="Proteomes" id="UP000638263">
    <property type="component" value="Unassembled WGS sequence"/>
</dbReference>
<protein>
    <recommendedName>
        <fullName evidence="3">XRE family transcriptional regulator</fullName>
    </recommendedName>
</protein>
<sequence length="432" mass="47932">MPGFWDHPSLKQALAERHMGRAIGAYRHHPAHGTVVRQADVARWAGISQVRISRIENGPPIRQMDSLVYWARLLGIPYHLLWFQMPGHSYPAPAPPRAAVPAPTAGPYRLLRLDTHLPAEQRDMAVVESLRSADLTMGGGHLYRELTRYLTTDLGPRLFFGEDHTNPALFVVAAGLVEMAGWMAHDAGHDERAYRQFTRAREFAKIGPDRQLPVHILTSLSHLDLHSGQPERAIRHAYDAESALSKAPVSPELEARLLAMHARGLAALGEARQTHVMLERAADALNTSTAYPLSPWVSGFDHGSLATEAARCTRQLGELTRAAVYAQRAIDLRPPERARSRALARLTLAMILAEQGQPEQACTIATEVIADTTDLASHIVVRHLNDLRGHLQPYRTNPTVSAFLEYLRETVHARTWIPAMVVTERADRLVGV</sequence>
<dbReference type="InterPro" id="IPR001387">
    <property type="entry name" value="Cro/C1-type_HTH"/>
</dbReference>
<comment type="caution">
    <text evidence="1">The sequence shown here is derived from an EMBL/GenBank/DDBJ whole genome shotgun (WGS) entry which is preliminary data.</text>
</comment>
<dbReference type="RefSeq" id="WP_058855193.1">
    <property type="nucleotide sequence ID" value="NZ_BMMH01000014.1"/>
</dbReference>
<proteinExistence type="predicted"/>
<evidence type="ECO:0008006" key="3">
    <source>
        <dbReference type="Google" id="ProtNLM"/>
    </source>
</evidence>
<name>A0A917VWJ7_9NOCA</name>
<dbReference type="EMBL" id="BMMH01000014">
    <property type="protein sequence ID" value="GGL33024.1"/>
    <property type="molecule type" value="Genomic_DNA"/>
</dbReference>
<dbReference type="AlphaFoldDB" id="A0A917VWJ7"/>
<dbReference type="Gene3D" id="1.25.40.10">
    <property type="entry name" value="Tetratricopeptide repeat domain"/>
    <property type="match status" value="1"/>
</dbReference>
<evidence type="ECO:0000313" key="2">
    <source>
        <dbReference type="Proteomes" id="UP000638263"/>
    </source>
</evidence>
<reference evidence="1" key="2">
    <citation type="submission" date="2020-09" db="EMBL/GenBank/DDBJ databases">
        <authorList>
            <person name="Sun Q."/>
            <person name="Zhou Y."/>
        </authorList>
    </citation>
    <scope>NUCLEOTIDE SEQUENCE</scope>
    <source>
        <strain evidence="1">CGMCC 4.3508</strain>
    </source>
</reference>
<dbReference type="InterPro" id="IPR010982">
    <property type="entry name" value="Lambda_DNA-bd_dom_sf"/>
</dbReference>